<dbReference type="Proteomes" id="UP000317835">
    <property type="component" value="Chromosome"/>
</dbReference>
<protein>
    <submittedName>
        <fullName evidence="3">Uncharacterized protein</fullName>
    </submittedName>
</protein>
<keyword evidence="2" id="KW-1133">Transmembrane helix</keyword>
<keyword evidence="2" id="KW-0812">Transmembrane</keyword>
<dbReference type="RefSeq" id="WP_145274671.1">
    <property type="nucleotide sequence ID" value="NZ_CP036426.1"/>
</dbReference>
<sequence length="220" mass="24070">MSTAFEFSCPSCAAPGRAKVEWVGRTMRCKHCKATFNLPSPGEAGADSYELAEPAQFAPAAPMEEPPRGGTTTFTRSYRDAPLPDVPRDHPRRKRRQERTPREGLLALKDDRRVRIIGSFALLGVVLAVGTFTVPGFGTIGGWTLTGIGLLMIAVGFSVGAYAAFCEDFLYGFAYVVFPIYTGYYLVTRFDDLWPWFATSTVGFVLFMIGTKALELSLAA</sequence>
<proteinExistence type="predicted"/>
<feature type="transmembrane region" description="Helical" evidence="2">
    <location>
        <begin position="193"/>
        <end position="214"/>
    </location>
</feature>
<evidence type="ECO:0000313" key="3">
    <source>
        <dbReference type="EMBL" id="QDV37208.1"/>
    </source>
</evidence>
<dbReference type="EMBL" id="CP036426">
    <property type="protein sequence ID" value="QDV37208.1"/>
    <property type="molecule type" value="Genomic_DNA"/>
</dbReference>
<name>A0A518H8M6_9BACT</name>
<keyword evidence="2" id="KW-0472">Membrane</keyword>
<gene>
    <name evidence="3" type="ORF">ElP_51410</name>
</gene>
<keyword evidence="4" id="KW-1185">Reference proteome</keyword>
<dbReference type="KEGG" id="tpla:ElP_51410"/>
<accession>A0A518H8M6</accession>
<feature type="transmembrane region" description="Helical" evidence="2">
    <location>
        <begin position="140"/>
        <end position="162"/>
    </location>
</feature>
<feature type="transmembrane region" description="Helical" evidence="2">
    <location>
        <begin position="116"/>
        <end position="134"/>
    </location>
</feature>
<feature type="transmembrane region" description="Helical" evidence="2">
    <location>
        <begin position="169"/>
        <end position="187"/>
    </location>
</feature>
<dbReference type="AlphaFoldDB" id="A0A518H8M6"/>
<evidence type="ECO:0000256" key="1">
    <source>
        <dbReference type="SAM" id="MobiDB-lite"/>
    </source>
</evidence>
<organism evidence="3 4">
    <name type="scientific">Tautonia plasticadhaerens</name>
    <dbReference type="NCBI Taxonomy" id="2527974"/>
    <lineage>
        <taxon>Bacteria</taxon>
        <taxon>Pseudomonadati</taxon>
        <taxon>Planctomycetota</taxon>
        <taxon>Planctomycetia</taxon>
        <taxon>Isosphaerales</taxon>
        <taxon>Isosphaeraceae</taxon>
        <taxon>Tautonia</taxon>
    </lineage>
</organism>
<reference evidence="3 4" key="1">
    <citation type="submission" date="2019-02" db="EMBL/GenBank/DDBJ databases">
        <title>Deep-cultivation of Planctomycetes and their phenomic and genomic characterization uncovers novel biology.</title>
        <authorList>
            <person name="Wiegand S."/>
            <person name="Jogler M."/>
            <person name="Boedeker C."/>
            <person name="Pinto D."/>
            <person name="Vollmers J."/>
            <person name="Rivas-Marin E."/>
            <person name="Kohn T."/>
            <person name="Peeters S.H."/>
            <person name="Heuer A."/>
            <person name="Rast P."/>
            <person name="Oberbeckmann S."/>
            <person name="Bunk B."/>
            <person name="Jeske O."/>
            <person name="Meyerdierks A."/>
            <person name="Storesund J.E."/>
            <person name="Kallscheuer N."/>
            <person name="Luecker S."/>
            <person name="Lage O.M."/>
            <person name="Pohl T."/>
            <person name="Merkel B.J."/>
            <person name="Hornburger P."/>
            <person name="Mueller R.-W."/>
            <person name="Bruemmer F."/>
            <person name="Labrenz M."/>
            <person name="Spormann A.M."/>
            <person name="Op den Camp H."/>
            <person name="Overmann J."/>
            <person name="Amann R."/>
            <person name="Jetten M.S.M."/>
            <person name="Mascher T."/>
            <person name="Medema M.H."/>
            <person name="Devos D.P."/>
            <person name="Kaster A.-K."/>
            <person name="Ovreas L."/>
            <person name="Rohde M."/>
            <person name="Galperin M.Y."/>
            <person name="Jogler C."/>
        </authorList>
    </citation>
    <scope>NUCLEOTIDE SEQUENCE [LARGE SCALE GENOMIC DNA]</scope>
    <source>
        <strain evidence="3 4">ElP</strain>
    </source>
</reference>
<dbReference type="OrthoDB" id="278986at2"/>
<evidence type="ECO:0000256" key="2">
    <source>
        <dbReference type="SAM" id="Phobius"/>
    </source>
</evidence>
<evidence type="ECO:0000313" key="4">
    <source>
        <dbReference type="Proteomes" id="UP000317835"/>
    </source>
</evidence>
<feature type="region of interest" description="Disordered" evidence="1">
    <location>
        <begin position="58"/>
        <end position="103"/>
    </location>
</feature>